<evidence type="ECO:0008006" key="3">
    <source>
        <dbReference type="Google" id="ProtNLM"/>
    </source>
</evidence>
<reference evidence="1 2" key="1">
    <citation type="submission" date="2007-07" db="EMBL/GenBank/DDBJ databases">
        <title>Annotation of Clostridium perfringens E str. JGS1987.</title>
        <authorList>
            <person name="Paulsen I."/>
            <person name="Sebastian Y."/>
        </authorList>
    </citation>
    <scope>NUCLEOTIDE SEQUENCE [LARGE SCALE GENOMIC DNA]</scope>
    <source>
        <strain evidence="2">E str. JGS1987</strain>
    </source>
</reference>
<protein>
    <recommendedName>
        <fullName evidence="3">Phage gp6-like head-tail connector protein</fullName>
    </recommendedName>
</protein>
<evidence type="ECO:0000313" key="1">
    <source>
        <dbReference type="EMBL" id="EDT14723.1"/>
    </source>
</evidence>
<dbReference type="Gene3D" id="1.10.3230.30">
    <property type="entry name" value="Phage gp6-like head-tail connector protein"/>
    <property type="match status" value="1"/>
</dbReference>
<dbReference type="Pfam" id="PF05135">
    <property type="entry name" value="Phage_connect_1"/>
    <property type="match status" value="1"/>
</dbReference>
<organism evidence="1 2">
    <name type="scientific">Clostridium perfringens E str. JGS1987</name>
    <dbReference type="NCBI Taxonomy" id="451755"/>
    <lineage>
        <taxon>Bacteria</taxon>
        <taxon>Bacillati</taxon>
        <taxon>Bacillota</taxon>
        <taxon>Clostridia</taxon>
        <taxon>Eubacteriales</taxon>
        <taxon>Clostridiaceae</taxon>
        <taxon>Clostridium</taxon>
    </lineage>
</organism>
<comment type="caution">
    <text evidence="1">The sequence shown here is derived from an EMBL/GenBank/DDBJ whole genome shotgun (WGS) entry which is preliminary data.</text>
</comment>
<dbReference type="InterPro" id="IPR021146">
    <property type="entry name" value="Phage_gp6-like_head-tail"/>
</dbReference>
<dbReference type="AlphaFoldDB" id="B1BUB3"/>
<sequence>MVSLEEMKQYLRIDYPDDDELITSLIQQAQIYIDSCCGINYKIHTDKVNLANLLIKKMVSDQYDNRGLYLDSKKNGYDRMSSTILELLSNCEGVVNE</sequence>
<proteinExistence type="predicted"/>
<dbReference type="InterPro" id="IPR006450">
    <property type="entry name" value="Phage_HK97_gp6-like"/>
</dbReference>
<dbReference type="RefSeq" id="WP_003464134.1">
    <property type="nucleotide sequence ID" value="NZ_ABDW01000018.1"/>
</dbReference>
<dbReference type="EMBL" id="ABDW01000018">
    <property type="protein sequence ID" value="EDT14723.1"/>
    <property type="molecule type" value="Genomic_DNA"/>
</dbReference>
<gene>
    <name evidence="1" type="ORF">AC3_1417</name>
</gene>
<name>B1BUB3_CLOPF</name>
<dbReference type="CDD" id="cd08054">
    <property type="entry name" value="gp6"/>
    <property type="match status" value="1"/>
</dbReference>
<accession>B1BUB3</accession>
<evidence type="ECO:0000313" key="2">
    <source>
        <dbReference type="Proteomes" id="UP000005337"/>
    </source>
</evidence>
<dbReference type="NCBIfam" id="TIGR01560">
    <property type="entry name" value="put_DNA_pack"/>
    <property type="match status" value="1"/>
</dbReference>
<dbReference type="Proteomes" id="UP000005337">
    <property type="component" value="Unassembled WGS sequence"/>
</dbReference>